<name>A0ABT8R5P1_9BACT</name>
<dbReference type="PANTHER" id="PTHR47053:SF1">
    <property type="entry name" value="MUREIN DD-ENDOPEPTIDASE MEPH-RELATED"/>
    <property type="match status" value="1"/>
</dbReference>
<dbReference type="PANTHER" id="PTHR47053">
    <property type="entry name" value="MUREIN DD-ENDOPEPTIDASE MEPH-RELATED"/>
    <property type="match status" value="1"/>
</dbReference>
<dbReference type="SUPFAM" id="SSF54001">
    <property type="entry name" value="Cysteine proteinases"/>
    <property type="match status" value="1"/>
</dbReference>
<sequence length="397" mass="43578">MNRIALLFGVFALATACKSGKDLATASKVNTTITTIKQAYAPDKRVAVFKVEPIRNQGTVLLRGETNLPEAKDKLLAQLRTDNVPYIDSIQVLPAQALGAQTYGVVSVSVANIRSQPAHSAELATQATLGTPVKVLNKNGSWYQVQTPDNYISWVDEGGIKLMNKQEFDTWQQAKKIIYLNMYGLSYSEPNTDTQTVSDLVSGDVLWLKGERADFYQVAYPDGREAYIPKASAQVYESWVASLNPTEESLISTAKKLMGIPYLWGGTSLKGMDCSGFTKNVYFLNGLVLPRDASQQVHTGNLIDTSNGFEDLRPGDLVFFGKPAANGGTEKVTHVGMWIGNYEYIHASGSSGKVTVNSFDKQAKNFNRSIFDSFLRAKRILNSTQGDILKLQSAKVY</sequence>
<dbReference type="InterPro" id="IPR003646">
    <property type="entry name" value="SH3-like_bac-type"/>
</dbReference>
<evidence type="ECO:0000256" key="2">
    <source>
        <dbReference type="ARBA" id="ARBA00022670"/>
    </source>
</evidence>
<reference evidence="7" key="1">
    <citation type="submission" date="2023-07" db="EMBL/GenBank/DDBJ databases">
        <title>The genome sequence of Rhodocytophaga aerolata KACC 12507.</title>
        <authorList>
            <person name="Zhang X."/>
        </authorList>
    </citation>
    <scope>NUCLEOTIDE SEQUENCE</scope>
    <source>
        <strain evidence="7">KACC 12507</strain>
    </source>
</reference>
<evidence type="ECO:0000313" key="7">
    <source>
        <dbReference type="EMBL" id="MDO1445990.1"/>
    </source>
</evidence>
<dbReference type="Gene3D" id="3.90.1720.10">
    <property type="entry name" value="endopeptidase domain like (from Nostoc punctiforme)"/>
    <property type="match status" value="1"/>
</dbReference>
<dbReference type="Gene3D" id="2.30.30.40">
    <property type="entry name" value="SH3 Domains"/>
    <property type="match status" value="2"/>
</dbReference>
<keyword evidence="3" id="KW-0378">Hydrolase</keyword>
<feature type="domain" description="SH3b" evidence="5">
    <location>
        <begin position="101"/>
        <end position="164"/>
    </location>
</feature>
<evidence type="ECO:0000256" key="1">
    <source>
        <dbReference type="ARBA" id="ARBA00007074"/>
    </source>
</evidence>
<dbReference type="RefSeq" id="WP_302036796.1">
    <property type="nucleotide sequence ID" value="NZ_JAUKPO010000003.1"/>
</dbReference>
<keyword evidence="2" id="KW-0645">Protease</keyword>
<dbReference type="Proteomes" id="UP001168528">
    <property type="component" value="Unassembled WGS sequence"/>
</dbReference>
<accession>A0ABT8R5P1</accession>
<dbReference type="PROSITE" id="PS51781">
    <property type="entry name" value="SH3B"/>
    <property type="match status" value="1"/>
</dbReference>
<organism evidence="7 8">
    <name type="scientific">Rhodocytophaga aerolata</name>
    <dbReference type="NCBI Taxonomy" id="455078"/>
    <lineage>
        <taxon>Bacteria</taxon>
        <taxon>Pseudomonadati</taxon>
        <taxon>Bacteroidota</taxon>
        <taxon>Cytophagia</taxon>
        <taxon>Cytophagales</taxon>
        <taxon>Rhodocytophagaceae</taxon>
        <taxon>Rhodocytophaga</taxon>
    </lineage>
</organism>
<dbReference type="InterPro" id="IPR000064">
    <property type="entry name" value="NLP_P60_dom"/>
</dbReference>
<comment type="similarity">
    <text evidence="1">Belongs to the peptidase C40 family.</text>
</comment>
<protein>
    <submittedName>
        <fullName evidence="7">C40 family peptidase</fullName>
    </submittedName>
</protein>
<evidence type="ECO:0000256" key="4">
    <source>
        <dbReference type="ARBA" id="ARBA00022807"/>
    </source>
</evidence>
<gene>
    <name evidence="7" type="ORF">Q0590_06985</name>
</gene>
<dbReference type="InterPro" id="IPR051202">
    <property type="entry name" value="Peptidase_C40"/>
</dbReference>
<evidence type="ECO:0000259" key="6">
    <source>
        <dbReference type="PROSITE" id="PS51935"/>
    </source>
</evidence>
<dbReference type="Pfam" id="PF00877">
    <property type="entry name" value="NLPC_P60"/>
    <property type="match status" value="1"/>
</dbReference>
<comment type="caution">
    <text evidence="7">The sequence shown here is derived from an EMBL/GenBank/DDBJ whole genome shotgun (WGS) entry which is preliminary data.</text>
</comment>
<dbReference type="Pfam" id="PF08239">
    <property type="entry name" value="SH3_3"/>
    <property type="match status" value="1"/>
</dbReference>
<dbReference type="EMBL" id="JAUKPO010000003">
    <property type="protein sequence ID" value="MDO1445990.1"/>
    <property type="molecule type" value="Genomic_DNA"/>
</dbReference>
<evidence type="ECO:0000256" key="3">
    <source>
        <dbReference type="ARBA" id="ARBA00022801"/>
    </source>
</evidence>
<evidence type="ECO:0000313" key="8">
    <source>
        <dbReference type="Proteomes" id="UP001168528"/>
    </source>
</evidence>
<proteinExistence type="inferred from homology"/>
<keyword evidence="4" id="KW-0788">Thiol protease</keyword>
<dbReference type="PROSITE" id="PS51935">
    <property type="entry name" value="NLPC_P60"/>
    <property type="match status" value="1"/>
</dbReference>
<dbReference type="InterPro" id="IPR038765">
    <property type="entry name" value="Papain-like_cys_pep_sf"/>
</dbReference>
<feature type="domain" description="NlpC/P60" evidence="6">
    <location>
        <begin position="244"/>
        <end position="381"/>
    </location>
</feature>
<keyword evidence="8" id="KW-1185">Reference proteome</keyword>
<dbReference type="PROSITE" id="PS51257">
    <property type="entry name" value="PROKAR_LIPOPROTEIN"/>
    <property type="match status" value="1"/>
</dbReference>
<evidence type="ECO:0000259" key="5">
    <source>
        <dbReference type="PROSITE" id="PS51781"/>
    </source>
</evidence>